<dbReference type="InterPro" id="IPR025055">
    <property type="entry name" value="Ena_core"/>
</dbReference>
<name>A0A848M9D5_PAELE</name>
<evidence type="ECO:0000313" key="2">
    <source>
        <dbReference type="EMBL" id="NMO97838.1"/>
    </source>
</evidence>
<protein>
    <recommendedName>
        <fullName evidence="1">Endospore appendages core domain-containing protein</fullName>
    </recommendedName>
</protein>
<dbReference type="Pfam" id="PF13157">
    <property type="entry name" value="Enas"/>
    <property type="match status" value="1"/>
</dbReference>
<dbReference type="EMBL" id="JABBPN010000024">
    <property type="protein sequence ID" value="NMO97838.1"/>
    <property type="molecule type" value="Genomic_DNA"/>
</dbReference>
<feature type="domain" description="Endospore appendages core" evidence="1">
    <location>
        <begin position="13"/>
        <end position="59"/>
    </location>
</feature>
<gene>
    <name evidence="2" type="ORF">HII30_18920</name>
</gene>
<dbReference type="Proteomes" id="UP000565468">
    <property type="component" value="Unassembled WGS sequence"/>
</dbReference>
<keyword evidence="3" id="KW-1185">Reference proteome</keyword>
<evidence type="ECO:0000313" key="3">
    <source>
        <dbReference type="Proteomes" id="UP000565468"/>
    </source>
</evidence>
<dbReference type="AlphaFoldDB" id="A0A848M9D5"/>
<comment type="caution">
    <text evidence="2">The sequence shown here is derived from an EMBL/GenBank/DDBJ whole genome shotgun (WGS) entry which is preliminary data.</text>
</comment>
<proteinExistence type="predicted"/>
<organism evidence="2 3">
    <name type="scientific">Paenibacillus lemnae</name>
    <dbReference type="NCBI Taxonomy" id="1330551"/>
    <lineage>
        <taxon>Bacteria</taxon>
        <taxon>Bacillati</taxon>
        <taxon>Bacillota</taxon>
        <taxon>Bacilli</taxon>
        <taxon>Bacillales</taxon>
        <taxon>Paenibacillaceae</taxon>
        <taxon>Paenibacillus</taxon>
    </lineage>
</organism>
<accession>A0A848M9D5</accession>
<evidence type="ECO:0000259" key="1">
    <source>
        <dbReference type="Pfam" id="PF13157"/>
    </source>
</evidence>
<sequence length="69" mass="7475">MSHCEAVLTTAHDVIVLPLKTGNTLSVTAAELVSLEIHCREGVPLNTSISGKYCISLHYLLPVIVEDEE</sequence>
<reference evidence="2 3" key="1">
    <citation type="submission" date="2020-04" db="EMBL/GenBank/DDBJ databases">
        <title>Paenibacillus algicola sp. nov., a novel marine bacterium producing alginate lyase.</title>
        <authorList>
            <person name="Huang H."/>
        </authorList>
    </citation>
    <scope>NUCLEOTIDE SEQUENCE [LARGE SCALE GENOMIC DNA]</scope>
    <source>
        <strain evidence="2 3">L7-75</strain>
    </source>
</reference>